<protein>
    <submittedName>
        <fullName evidence="2">Uncharacterized protein</fullName>
    </submittedName>
</protein>
<reference evidence="2 3" key="1">
    <citation type="submission" date="2024-01" db="EMBL/GenBank/DDBJ databases">
        <title>The genomes of 5 underutilized Papilionoideae crops provide insights into root nodulation and disease resistanc.</title>
        <authorList>
            <person name="Jiang F."/>
        </authorList>
    </citation>
    <scope>NUCLEOTIDE SEQUENCE [LARGE SCALE GENOMIC DNA]</scope>
    <source>
        <strain evidence="2">LVBAO_FW01</strain>
        <tissue evidence="2">Leaves</tissue>
    </source>
</reference>
<gene>
    <name evidence="2" type="ORF">VNO77_22964</name>
</gene>
<evidence type="ECO:0000313" key="3">
    <source>
        <dbReference type="Proteomes" id="UP001367508"/>
    </source>
</evidence>
<evidence type="ECO:0000256" key="1">
    <source>
        <dbReference type="SAM" id="MobiDB-lite"/>
    </source>
</evidence>
<accession>A0AAN9L8U3</accession>
<dbReference type="Proteomes" id="UP001367508">
    <property type="component" value="Unassembled WGS sequence"/>
</dbReference>
<feature type="region of interest" description="Disordered" evidence="1">
    <location>
        <begin position="79"/>
        <end position="108"/>
    </location>
</feature>
<sequence length="203" mass="22495">MRMVLKPVSATMGAGSYSFFSLRLSREPSSFPPSLDVARRGRVLWRPTTIRLAILFAGFSEVLDQIKARASGLRRSQKANTGGWSEALPKGFNGKDPLSKGQGEGSGRSRFISRGVWRCPIFTNSHWFRLSNSNRHEAAISSNLGDLSKALQMDWENRRSYHYNSPSRSGLMIDAHSNSTYGVADLQHSHLHMGIPSNKSGSQ</sequence>
<dbReference type="AlphaFoldDB" id="A0AAN9L8U3"/>
<keyword evidence="3" id="KW-1185">Reference proteome</keyword>
<organism evidence="2 3">
    <name type="scientific">Canavalia gladiata</name>
    <name type="common">Sword bean</name>
    <name type="synonym">Dolichos gladiatus</name>
    <dbReference type="NCBI Taxonomy" id="3824"/>
    <lineage>
        <taxon>Eukaryota</taxon>
        <taxon>Viridiplantae</taxon>
        <taxon>Streptophyta</taxon>
        <taxon>Embryophyta</taxon>
        <taxon>Tracheophyta</taxon>
        <taxon>Spermatophyta</taxon>
        <taxon>Magnoliopsida</taxon>
        <taxon>eudicotyledons</taxon>
        <taxon>Gunneridae</taxon>
        <taxon>Pentapetalae</taxon>
        <taxon>rosids</taxon>
        <taxon>fabids</taxon>
        <taxon>Fabales</taxon>
        <taxon>Fabaceae</taxon>
        <taxon>Papilionoideae</taxon>
        <taxon>50 kb inversion clade</taxon>
        <taxon>NPAAA clade</taxon>
        <taxon>indigoferoid/millettioid clade</taxon>
        <taxon>Phaseoleae</taxon>
        <taxon>Canavalia</taxon>
    </lineage>
</organism>
<comment type="caution">
    <text evidence="2">The sequence shown here is derived from an EMBL/GenBank/DDBJ whole genome shotgun (WGS) entry which is preliminary data.</text>
</comment>
<evidence type="ECO:0000313" key="2">
    <source>
        <dbReference type="EMBL" id="KAK7328838.1"/>
    </source>
</evidence>
<dbReference type="EMBL" id="JAYMYQ010000005">
    <property type="protein sequence ID" value="KAK7328838.1"/>
    <property type="molecule type" value="Genomic_DNA"/>
</dbReference>
<name>A0AAN9L8U3_CANGL</name>
<proteinExistence type="predicted"/>